<dbReference type="AlphaFoldDB" id="A0A1Y2DHP8"/>
<dbReference type="SMART" id="SM00248">
    <property type="entry name" value="ANK"/>
    <property type="match status" value="3"/>
</dbReference>
<evidence type="ECO:0000313" key="5">
    <source>
        <dbReference type="Proteomes" id="UP000193920"/>
    </source>
</evidence>
<accession>A0A1Y2DHP8</accession>
<name>A0A1Y2DHP8_9FUNG</name>
<dbReference type="PANTHER" id="PTHR24173">
    <property type="entry name" value="ANKYRIN REPEAT CONTAINING"/>
    <property type="match status" value="1"/>
</dbReference>
<dbReference type="OrthoDB" id="20052at2759"/>
<dbReference type="STRING" id="1754190.A0A1Y2DHP8"/>
<dbReference type="SUPFAM" id="SSF48403">
    <property type="entry name" value="Ankyrin repeat"/>
    <property type="match status" value="1"/>
</dbReference>
<dbReference type="Gene3D" id="1.25.40.20">
    <property type="entry name" value="Ankyrin repeat-containing domain"/>
    <property type="match status" value="1"/>
</dbReference>
<dbReference type="InterPro" id="IPR002110">
    <property type="entry name" value="Ankyrin_rpt"/>
</dbReference>
<keyword evidence="2 3" id="KW-0040">ANK repeat</keyword>
<dbReference type="PROSITE" id="PS50297">
    <property type="entry name" value="ANK_REP_REGION"/>
    <property type="match status" value="1"/>
</dbReference>
<dbReference type="Pfam" id="PF12796">
    <property type="entry name" value="Ank_2"/>
    <property type="match status" value="1"/>
</dbReference>
<evidence type="ECO:0000256" key="1">
    <source>
        <dbReference type="ARBA" id="ARBA00022737"/>
    </source>
</evidence>
<keyword evidence="5" id="KW-1185">Reference proteome</keyword>
<evidence type="ECO:0000256" key="3">
    <source>
        <dbReference type="PROSITE-ProRule" id="PRU00023"/>
    </source>
</evidence>
<sequence length="110" mass="12269">TGNTMLMYSAIAHPQCINKIVKHSVNTINVTNKKNETALILAAKINNKKSIIELLNQSVNNDKQDHLGNTALHYAVKNKEPEIVNQLLIDFANRDIKNNEGKTALQLAHE</sequence>
<dbReference type="Proteomes" id="UP000193920">
    <property type="component" value="Unassembled WGS sequence"/>
</dbReference>
<evidence type="ECO:0000313" key="4">
    <source>
        <dbReference type="EMBL" id="ORY58295.1"/>
    </source>
</evidence>
<feature type="non-terminal residue" evidence="4">
    <location>
        <position position="1"/>
    </location>
</feature>
<organism evidence="4 5">
    <name type="scientific">Neocallimastix californiae</name>
    <dbReference type="NCBI Taxonomy" id="1754190"/>
    <lineage>
        <taxon>Eukaryota</taxon>
        <taxon>Fungi</taxon>
        <taxon>Fungi incertae sedis</taxon>
        <taxon>Chytridiomycota</taxon>
        <taxon>Chytridiomycota incertae sedis</taxon>
        <taxon>Neocallimastigomycetes</taxon>
        <taxon>Neocallimastigales</taxon>
        <taxon>Neocallimastigaceae</taxon>
        <taxon>Neocallimastix</taxon>
    </lineage>
</organism>
<comment type="caution">
    <text evidence="4">The sequence shown here is derived from an EMBL/GenBank/DDBJ whole genome shotgun (WGS) entry which is preliminary data.</text>
</comment>
<protein>
    <submittedName>
        <fullName evidence="4">Ankyrin</fullName>
    </submittedName>
</protein>
<dbReference type="InterPro" id="IPR036770">
    <property type="entry name" value="Ankyrin_rpt-contain_sf"/>
</dbReference>
<dbReference type="EMBL" id="MCOG01000067">
    <property type="protein sequence ID" value="ORY58295.1"/>
    <property type="molecule type" value="Genomic_DNA"/>
</dbReference>
<reference evidence="4 5" key="1">
    <citation type="submission" date="2016-08" db="EMBL/GenBank/DDBJ databases">
        <title>A Parts List for Fungal Cellulosomes Revealed by Comparative Genomics.</title>
        <authorList>
            <consortium name="DOE Joint Genome Institute"/>
            <person name="Haitjema C.H."/>
            <person name="Gilmore S.P."/>
            <person name="Henske J.K."/>
            <person name="Solomon K.V."/>
            <person name="De Groot R."/>
            <person name="Kuo A."/>
            <person name="Mondo S.J."/>
            <person name="Salamov A.A."/>
            <person name="Labutti K."/>
            <person name="Zhao Z."/>
            <person name="Chiniquy J."/>
            <person name="Barry K."/>
            <person name="Brewer H.M."/>
            <person name="Purvine S.O."/>
            <person name="Wright A.T."/>
            <person name="Boxma B."/>
            <person name="Van Alen T."/>
            <person name="Hackstein J.H."/>
            <person name="Baker S.E."/>
            <person name="Grigoriev I.V."/>
            <person name="O'Malley M.A."/>
        </authorList>
    </citation>
    <scope>NUCLEOTIDE SEQUENCE [LARGE SCALE GENOMIC DNA]</scope>
    <source>
        <strain evidence="4 5">G1</strain>
    </source>
</reference>
<dbReference type="PROSITE" id="PS50088">
    <property type="entry name" value="ANK_REPEAT"/>
    <property type="match status" value="1"/>
</dbReference>
<feature type="repeat" description="ANK" evidence="3">
    <location>
        <begin position="67"/>
        <end position="99"/>
    </location>
</feature>
<dbReference type="PANTHER" id="PTHR24173:SF74">
    <property type="entry name" value="ANKYRIN REPEAT DOMAIN-CONTAINING PROTEIN 16"/>
    <property type="match status" value="1"/>
</dbReference>
<gene>
    <name evidence="4" type="ORF">LY90DRAFT_311736</name>
</gene>
<proteinExistence type="predicted"/>
<evidence type="ECO:0000256" key="2">
    <source>
        <dbReference type="ARBA" id="ARBA00023043"/>
    </source>
</evidence>
<feature type="non-terminal residue" evidence="4">
    <location>
        <position position="110"/>
    </location>
</feature>
<keyword evidence="1" id="KW-0677">Repeat</keyword>